<organism evidence="1 2">
    <name type="scientific">Fusarium pseudoanthophilum</name>
    <dbReference type="NCBI Taxonomy" id="48495"/>
    <lineage>
        <taxon>Eukaryota</taxon>
        <taxon>Fungi</taxon>
        <taxon>Dikarya</taxon>
        <taxon>Ascomycota</taxon>
        <taxon>Pezizomycotina</taxon>
        <taxon>Sordariomycetes</taxon>
        <taxon>Hypocreomycetidae</taxon>
        <taxon>Hypocreales</taxon>
        <taxon>Nectriaceae</taxon>
        <taxon>Fusarium</taxon>
        <taxon>Fusarium fujikuroi species complex</taxon>
    </lineage>
</organism>
<reference evidence="1 2" key="1">
    <citation type="submission" date="2020-05" db="EMBL/GenBank/DDBJ databases">
        <title>Identification and distribution of gene clusters putatively required for synthesis of sphingolipid metabolism inhibitors in phylogenetically diverse species of the filamentous fungus Fusarium.</title>
        <authorList>
            <person name="Kim H.-S."/>
            <person name="Busman M."/>
            <person name="Brown D.W."/>
            <person name="Divon H."/>
            <person name="Uhlig S."/>
            <person name="Proctor R.H."/>
        </authorList>
    </citation>
    <scope>NUCLEOTIDE SEQUENCE [LARGE SCALE GENOMIC DNA]</scope>
    <source>
        <strain evidence="1 2">NRRL 25211</strain>
    </source>
</reference>
<dbReference type="Proteomes" id="UP000544095">
    <property type="component" value="Unassembled WGS sequence"/>
</dbReference>
<name>A0A8H5P4W3_9HYPO</name>
<dbReference type="PANTHER" id="PTHR24148:SF64">
    <property type="entry name" value="HETEROKARYON INCOMPATIBILITY DOMAIN-CONTAINING PROTEIN"/>
    <property type="match status" value="1"/>
</dbReference>
<dbReference type="AlphaFoldDB" id="A0A8H5P4W3"/>
<sequence length="524" mass="59180">MQNYNAWLGPADPDAAASAAGIISTLANPKPLLYEKDVFPEDHELLDLGLPTRDSPAWDALNTMLRAPYFSRVWIIQEVAVASDFALLWGDITISKREFRNFRLAALYYYKLSDVDVEKGAPVVLWNAVALLYMGHYKVGENSLLDLVSSASSTNATDARDKIFALIGLAGDRTYDIVPDYSRSETEVFSEFARSVIVAESNLNILDHSYVEDPEDLERRPLWAPRWHSDDDSHKHYLINYHFTASRDVPMVLVPSRNEKVLSLRGIQVDSVRDMCNREADIHQAIPAVFDMITRNMEVFRKRYDSDIIRTILPAMMAGHESSGPMINNVITRLTNDGYINNFISFALQSMIHSHVSQDGRETEQRRYLELVRLAAKAISLPAEPCWTSPEDFEFLERMLKTLCPHDPSAVAADLDMLSRLDCDFVMGPQRFEELIEASHDSKIFLTETGYVGFGPRCMRPGDVISVLFGGGTPYVIRPTAAADEYLFLGPAYVHGLMDGEAIDAWENKQTENHEIQEKLFKLL</sequence>
<gene>
    <name evidence="1" type="ORF">FPANT_6016</name>
</gene>
<accession>A0A8H5P4W3</accession>
<evidence type="ECO:0000313" key="2">
    <source>
        <dbReference type="Proteomes" id="UP000544095"/>
    </source>
</evidence>
<proteinExistence type="predicted"/>
<dbReference type="PANTHER" id="PTHR24148">
    <property type="entry name" value="ANKYRIN REPEAT DOMAIN-CONTAINING PROTEIN 39 HOMOLOG-RELATED"/>
    <property type="match status" value="1"/>
</dbReference>
<dbReference type="EMBL" id="JAAOAR010000291">
    <property type="protein sequence ID" value="KAF5590377.1"/>
    <property type="molecule type" value="Genomic_DNA"/>
</dbReference>
<dbReference type="Pfam" id="PF26639">
    <property type="entry name" value="Het-6_barrel"/>
    <property type="match status" value="1"/>
</dbReference>
<protein>
    <submittedName>
        <fullName evidence="1">Het-6OR heterokaryon incompatibility (Het-6OR allele)</fullName>
    </submittedName>
</protein>
<keyword evidence="2" id="KW-1185">Reference proteome</keyword>
<evidence type="ECO:0000313" key="1">
    <source>
        <dbReference type="EMBL" id="KAF5590377.1"/>
    </source>
</evidence>
<comment type="caution">
    <text evidence="1">The sequence shown here is derived from an EMBL/GenBank/DDBJ whole genome shotgun (WGS) entry which is preliminary data.</text>
</comment>
<dbReference type="InterPro" id="IPR052895">
    <property type="entry name" value="HetReg/Transcr_Mod"/>
</dbReference>